<protein>
    <submittedName>
        <fullName evidence="6">Maltose O-acetyltransferase</fullName>
    </submittedName>
</protein>
<evidence type="ECO:0000256" key="3">
    <source>
        <dbReference type="ARBA" id="ARBA00022737"/>
    </source>
</evidence>
<dbReference type="SUPFAM" id="SSF51161">
    <property type="entry name" value="Trimeric LpxA-like enzymes"/>
    <property type="match status" value="1"/>
</dbReference>
<dbReference type="InterPro" id="IPR018357">
    <property type="entry name" value="Hexapep_transf_CS"/>
</dbReference>
<comment type="similarity">
    <text evidence="1">Belongs to the transferase hexapeptide repeat family.</text>
</comment>
<dbReference type="SMART" id="SM01266">
    <property type="entry name" value="Mac"/>
    <property type="match status" value="1"/>
</dbReference>
<dbReference type="Pfam" id="PF00132">
    <property type="entry name" value="Hexapep"/>
    <property type="match status" value="1"/>
</dbReference>
<dbReference type="GO" id="GO:0008870">
    <property type="term" value="F:galactoside O-acetyltransferase activity"/>
    <property type="evidence" value="ECO:0007669"/>
    <property type="project" value="TreeGrafter"/>
</dbReference>
<dbReference type="InterPro" id="IPR024688">
    <property type="entry name" value="Mac_dom"/>
</dbReference>
<evidence type="ECO:0000256" key="1">
    <source>
        <dbReference type="ARBA" id="ARBA00007274"/>
    </source>
</evidence>
<sequence>MQKTHITLHNANPIIMQKTHITLHNVKRITLKISKIEKIINYMKEIEKLRAGLEYCFDDEEVAELKNNAIKNCQIYNNMDNNDRQAKRDFLKEMLGSVGENVDIENGFNCDNGKNIFIGDTFVGNYNLTILDVKEVHIGNDVMIGPNTTITTVGHPINPNKRRQRLAQASEIRIGNDVWIGANVCILPGVSIGNNVIIGAGAVVNRDIPDNSMAVGVPARVIKEIEKVI</sequence>
<evidence type="ECO:0000313" key="6">
    <source>
        <dbReference type="EMBL" id="SDA65902.1"/>
    </source>
</evidence>
<name>A0A1G5X6M3_9EURY</name>
<dbReference type="InterPro" id="IPR039369">
    <property type="entry name" value="LacA-like"/>
</dbReference>
<evidence type="ECO:0000259" key="5">
    <source>
        <dbReference type="SMART" id="SM01266"/>
    </source>
</evidence>
<reference evidence="6 7" key="1">
    <citation type="submission" date="2016-10" db="EMBL/GenBank/DDBJ databases">
        <authorList>
            <person name="Varghese N."/>
            <person name="Submissions S."/>
        </authorList>
    </citation>
    <scope>NUCLEOTIDE SEQUENCE [LARGE SCALE GENOMIC DNA]</scope>
    <source>
        <strain evidence="6 7">DSM 16643</strain>
    </source>
</reference>
<keyword evidence="4" id="KW-0012">Acyltransferase</keyword>
<feature type="domain" description="Maltose/galactoside acetyltransferase" evidence="5">
    <location>
        <begin position="46"/>
        <end position="100"/>
    </location>
</feature>
<dbReference type="PROSITE" id="PS00101">
    <property type="entry name" value="HEXAPEP_TRANSFERASES"/>
    <property type="match status" value="1"/>
</dbReference>
<dbReference type="Gene3D" id="2.160.10.10">
    <property type="entry name" value="Hexapeptide repeat proteins"/>
    <property type="match status" value="1"/>
</dbReference>
<dbReference type="Pfam" id="PF12464">
    <property type="entry name" value="Mac"/>
    <property type="match status" value="1"/>
</dbReference>
<dbReference type="PANTHER" id="PTHR43017:SF1">
    <property type="entry name" value="ACETYLTRANSFERASE YJL218W-RELATED"/>
    <property type="match status" value="1"/>
</dbReference>
<dbReference type="AlphaFoldDB" id="A0A1G5X6M3"/>
<evidence type="ECO:0000256" key="4">
    <source>
        <dbReference type="ARBA" id="ARBA00023315"/>
    </source>
</evidence>
<evidence type="ECO:0000256" key="2">
    <source>
        <dbReference type="ARBA" id="ARBA00022679"/>
    </source>
</evidence>
<dbReference type="InterPro" id="IPR011004">
    <property type="entry name" value="Trimer_LpxA-like_sf"/>
</dbReference>
<dbReference type="CDD" id="cd03357">
    <property type="entry name" value="LbH_MAT_GAT"/>
    <property type="match status" value="1"/>
</dbReference>
<keyword evidence="7" id="KW-1185">Reference proteome</keyword>
<gene>
    <name evidence="6" type="ORF">SAMN02910315_01986</name>
</gene>
<evidence type="ECO:0000313" key="7">
    <source>
        <dbReference type="Proteomes" id="UP000323439"/>
    </source>
</evidence>
<organism evidence="6 7">
    <name type="scientific">Methanobrevibacter millerae</name>
    <dbReference type="NCBI Taxonomy" id="230361"/>
    <lineage>
        <taxon>Archaea</taxon>
        <taxon>Methanobacteriati</taxon>
        <taxon>Methanobacteriota</taxon>
        <taxon>Methanomada group</taxon>
        <taxon>Methanobacteria</taxon>
        <taxon>Methanobacteriales</taxon>
        <taxon>Methanobacteriaceae</taxon>
        <taxon>Methanobrevibacter</taxon>
    </lineage>
</organism>
<keyword evidence="3" id="KW-0677">Repeat</keyword>
<keyword evidence="2 6" id="KW-0808">Transferase</keyword>
<dbReference type="Proteomes" id="UP000323439">
    <property type="component" value="Unassembled WGS sequence"/>
</dbReference>
<dbReference type="InterPro" id="IPR001451">
    <property type="entry name" value="Hexapep"/>
</dbReference>
<accession>A0A1G5X6M3</accession>
<dbReference type="STRING" id="230361.sm9_0790"/>
<dbReference type="FunFam" id="2.160.10.10:FF:000025">
    <property type="entry name" value="Hexapeptide-repeat containing-acetyltransferase"/>
    <property type="match status" value="1"/>
</dbReference>
<dbReference type="EMBL" id="FMXB01000018">
    <property type="protein sequence ID" value="SDA65902.1"/>
    <property type="molecule type" value="Genomic_DNA"/>
</dbReference>
<dbReference type="PANTHER" id="PTHR43017">
    <property type="entry name" value="GALACTOSIDE O-ACETYLTRANSFERASE"/>
    <property type="match status" value="1"/>
</dbReference>
<proteinExistence type="inferred from homology"/>